<comment type="similarity">
    <text evidence="1">Belongs to the bacterial sugar transferase family.</text>
</comment>
<sequence length="189" mass="21402">MDIVLGSTLLLFMLPILAVCWLAVRLDTPGAAVFGQLRTGRDGRRFRMYKFRTMVANAEELKASLAHLNILPPPDFKIPDDPRVTRVGKFLRATSLDELPQLFNVVRGDMSLVGPRPTSFSPSTYDVWHTHRLDVTPGLTGLWQIEGRGQMTFDERLRLDVTYIRKASLMYDLQLLLRTFGAVVRRSGV</sequence>
<protein>
    <submittedName>
        <fullName evidence="3">Sugar transferase</fullName>
    </submittedName>
</protein>
<dbReference type="EMBL" id="CP042430">
    <property type="protein sequence ID" value="QEC50808.1"/>
    <property type="molecule type" value="Genomic_DNA"/>
</dbReference>
<dbReference type="GO" id="GO:0016780">
    <property type="term" value="F:phosphotransferase activity, for other substituted phosphate groups"/>
    <property type="evidence" value="ECO:0007669"/>
    <property type="project" value="TreeGrafter"/>
</dbReference>
<dbReference type="PANTHER" id="PTHR30576:SF10">
    <property type="entry name" value="SLL5057 PROTEIN"/>
    <property type="match status" value="1"/>
</dbReference>
<reference evidence="3 4" key="1">
    <citation type="journal article" date="2018" name="J. Microbiol.">
        <title>Baekduia soli gen. nov., sp. nov., a novel bacterium isolated from the soil of Baekdu Mountain and proposal of a novel family name, Baekduiaceae fam. nov.</title>
        <authorList>
            <person name="An D.S."/>
            <person name="Siddiqi M.Z."/>
            <person name="Kim K.H."/>
            <person name="Yu H.S."/>
            <person name="Im W.T."/>
        </authorList>
    </citation>
    <scope>NUCLEOTIDE SEQUENCE [LARGE SCALE GENOMIC DNA]</scope>
    <source>
        <strain evidence="3 4">BR7-21</strain>
    </source>
</reference>
<evidence type="ECO:0000259" key="2">
    <source>
        <dbReference type="Pfam" id="PF02397"/>
    </source>
</evidence>
<dbReference type="AlphaFoldDB" id="A0A5B8UD71"/>
<gene>
    <name evidence="3" type="ORF">FSW04_17225</name>
</gene>
<dbReference type="PANTHER" id="PTHR30576">
    <property type="entry name" value="COLANIC BIOSYNTHESIS UDP-GLUCOSE LIPID CARRIER TRANSFERASE"/>
    <property type="match status" value="1"/>
</dbReference>
<keyword evidence="4" id="KW-1185">Reference proteome</keyword>
<evidence type="ECO:0000256" key="1">
    <source>
        <dbReference type="ARBA" id="ARBA00006464"/>
    </source>
</evidence>
<proteinExistence type="inferred from homology"/>
<feature type="domain" description="Bacterial sugar transferase" evidence="2">
    <location>
        <begin position="1"/>
        <end position="184"/>
    </location>
</feature>
<dbReference type="InterPro" id="IPR003362">
    <property type="entry name" value="Bact_transf"/>
</dbReference>
<evidence type="ECO:0000313" key="4">
    <source>
        <dbReference type="Proteomes" id="UP000321805"/>
    </source>
</evidence>
<accession>A0A5B8UD71</accession>
<keyword evidence="3" id="KW-0808">Transferase</keyword>
<dbReference type="KEGG" id="bsol:FSW04_17225"/>
<dbReference type="Proteomes" id="UP000321805">
    <property type="component" value="Chromosome"/>
</dbReference>
<dbReference type="OrthoDB" id="9808602at2"/>
<organism evidence="3 4">
    <name type="scientific">Baekduia soli</name>
    <dbReference type="NCBI Taxonomy" id="496014"/>
    <lineage>
        <taxon>Bacteria</taxon>
        <taxon>Bacillati</taxon>
        <taxon>Actinomycetota</taxon>
        <taxon>Thermoleophilia</taxon>
        <taxon>Solirubrobacterales</taxon>
        <taxon>Baekduiaceae</taxon>
        <taxon>Baekduia</taxon>
    </lineage>
</organism>
<dbReference type="Pfam" id="PF02397">
    <property type="entry name" value="Bac_transf"/>
    <property type="match status" value="1"/>
</dbReference>
<evidence type="ECO:0000313" key="3">
    <source>
        <dbReference type="EMBL" id="QEC50808.1"/>
    </source>
</evidence>
<name>A0A5B8UD71_9ACTN</name>